<dbReference type="InterPro" id="IPR023393">
    <property type="entry name" value="START-like_dom_sf"/>
</dbReference>
<comment type="caution">
    <text evidence="2">The sequence shown here is derived from an EMBL/GenBank/DDBJ whole genome shotgun (WGS) entry which is preliminary data.</text>
</comment>
<dbReference type="GO" id="GO:0006952">
    <property type="term" value="P:defense response"/>
    <property type="evidence" value="ECO:0007669"/>
    <property type="project" value="InterPro"/>
</dbReference>
<sequence>MAILNGYLSDEFDIKSPFHKFFEAYNSMMGLSEASATGDKDNVDNIPVVKKMRTVRTKAIPIAECKLEGKMSFAKLDDDDLVRATWTIEFEKPSSEIDDPKFIRNNCVAFFTKMDESLLE</sequence>
<keyword evidence="3" id="KW-1185">Reference proteome</keyword>
<organism evidence="2 3">
    <name type="scientific">Microthlaspi erraticum</name>
    <dbReference type="NCBI Taxonomy" id="1685480"/>
    <lineage>
        <taxon>Eukaryota</taxon>
        <taxon>Viridiplantae</taxon>
        <taxon>Streptophyta</taxon>
        <taxon>Embryophyta</taxon>
        <taxon>Tracheophyta</taxon>
        <taxon>Spermatophyta</taxon>
        <taxon>Magnoliopsida</taxon>
        <taxon>eudicotyledons</taxon>
        <taxon>Gunneridae</taxon>
        <taxon>Pentapetalae</taxon>
        <taxon>rosids</taxon>
        <taxon>malvids</taxon>
        <taxon>Brassicales</taxon>
        <taxon>Brassicaceae</taxon>
        <taxon>Coluteocarpeae</taxon>
        <taxon>Microthlaspi</taxon>
    </lineage>
</organism>
<dbReference type="SMART" id="SM01037">
    <property type="entry name" value="Bet_v_1"/>
    <property type="match status" value="1"/>
</dbReference>
<dbReference type="OrthoDB" id="1037914at2759"/>
<gene>
    <name evidence="2" type="ORF">MERR_LOCUS23322</name>
</gene>
<proteinExistence type="predicted"/>
<dbReference type="SUPFAM" id="SSF55961">
    <property type="entry name" value="Bet v1-like"/>
    <property type="match status" value="1"/>
</dbReference>
<dbReference type="EMBL" id="CACVBM020001163">
    <property type="protein sequence ID" value="CAA7036087.1"/>
    <property type="molecule type" value="Genomic_DNA"/>
</dbReference>
<dbReference type="AlphaFoldDB" id="A0A6D2J8J0"/>
<dbReference type="InterPro" id="IPR000916">
    <property type="entry name" value="Bet_v_I/MLP"/>
</dbReference>
<evidence type="ECO:0000313" key="2">
    <source>
        <dbReference type="EMBL" id="CAA7036087.1"/>
    </source>
</evidence>
<dbReference type="Proteomes" id="UP000467841">
    <property type="component" value="Unassembled WGS sequence"/>
</dbReference>
<dbReference type="Gene3D" id="3.30.530.20">
    <property type="match status" value="1"/>
</dbReference>
<name>A0A6D2J8J0_9BRAS</name>
<evidence type="ECO:0000259" key="1">
    <source>
        <dbReference type="SMART" id="SM01037"/>
    </source>
</evidence>
<accession>A0A6D2J8J0</accession>
<feature type="domain" description="Bet v I/Major latex protein" evidence="1">
    <location>
        <begin position="3"/>
        <end position="120"/>
    </location>
</feature>
<evidence type="ECO:0000313" key="3">
    <source>
        <dbReference type="Proteomes" id="UP000467841"/>
    </source>
</evidence>
<reference evidence="2" key="1">
    <citation type="submission" date="2020-01" db="EMBL/GenBank/DDBJ databases">
        <authorList>
            <person name="Mishra B."/>
        </authorList>
    </citation>
    <scope>NUCLEOTIDE SEQUENCE [LARGE SCALE GENOMIC DNA]</scope>
</reference>
<protein>
    <recommendedName>
        <fullName evidence="1">Bet v I/Major latex protein domain-containing protein</fullName>
    </recommendedName>
</protein>